<dbReference type="RefSeq" id="WP_142871509.1">
    <property type="nucleotide sequence ID" value="NZ_CP045503.2"/>
</dbReference>
<dbReference type="SUPFAM" id="SSF46689">
    <property type="entry name" value="Homeodomain-like"/>
    <property type="match status" value="1"/>
</dbReference>
<accession>A0ABX6VA52</accession>
<gene>
    <name evidence="2" type="ORF">FM038_019940</name>
</gene>
<keyword evidence="3" id="KW-1185">Reference proteome</keyword>
<evidence type="ECO:0000259" key="1">
    <source>
        <dbReference type="Pfam" id="PF02796"/>
    </source>
</evidence>
<feature type="domain" description="Resolvase HTH" evidence="1">
    <location>
        <begin position="16"/>
        <end position="46"/>
    </location>
</feature>
<evidence type="ECO:0000313" key="2">
    <source>
        <dbReference type="EMBL" id="QPG59401.1"/>
    </source>
</evidence>
<protein>
    <submittedName>
        <fullName evidence="2">Helix-turn-helix domain-containing protein</fullName>
    </submittedName>
</protein>
<evidence type="ECO:0000313" key="3">
    <source>
        <dbReference type="Proteomes" id="UP000316416"/>
    </source>
</evidence>
<dbReference type="InterPro" id="IPR009057">
    <property type="entry name" value="Homeodomain-like_sf"/>
</dbReference>
<dbReference type="Pfam" id="PF02796">
    <property type="entry name" value="HTH_7"/>
    <property type="match status" value="1"/>
</dbReference>
<dbReference type="InterPro" id="IPR006120">
    <property type="entry name" value="Resolvase_HTH_dom"/>
</dbReference>
<name>A0ABX6VA52_9GAMM</name>
<organism evidence="2 3">
    <name type="scientific">Shewanella eurypsychrophilus</name>
    <dbReference type="NCBI Taxonomy" id="2593656"/>
    <lineage>
        <taxon>Bacteria</taxon>
        <taxon>Pseudomonadati</taxon>
        <taxon>Pseudomonadota</taxon>
        <taxon>Gammaproteobacteria</taxon>
        <taxon>Alteromonadales</taxon>
        <taxon>Shewanellaceae</taxon>
        <taxon>Shewanella</taxon>
    </lineage>
</organism>
<reference evidence="2" key="1">
    <citation type="submission" date="2021-07" db="EMBL/GenBank/DDBJ databases">
        <title>Shewanella sp. YLB-07 whole genome sequence.</title>
        <authorList>
            <person name="Yu L."/>
        </authorList>
    </citation>
    <scope>NUCLEOTIDE SEQUENCE</scope>
    <source>
        <strain evidence="2">YLB-08</strain>
    </source>
</reference>
<dbReference type="Proteomes" id="UP000316416">
    <property type="component" value="Chromosome"/>
</dbReference>
<dbReference type="Gene3D" id="1.10.10.60">
    <property type="entry name" value="Homeodomain-like"/>
    <property type="match status" value="1"/>
</dbReference>
<dbReference type="EMBL" id="CP045503">
    <property type="protein sequence ID" value="QPG59401.1"/>
    <property type="molecule type" value="Genomic_DNA"/>
</dbReference>
<proteinExistence type="predicted"/>
<sequence>MSELKVRGCFTTTQKEKIRAMVADGYTRQSIANKFGVHVSTIYRVVKA</sequence>